<dbReference type="Gene3D" id="1.25.10.10">
    <property type="entry name" value="Leucine-rich Repeat Variant"/>
    <property type="match status" value="2"/>
</dbReference>
<dbReference type="Pfam" id="PF00806">
    <property type="entry name" value="PUF"/>
    <property type="match status" value="2"/>
</dbReference>
<keyword evidence="3" id="KW-0812">Transmembrane</keyword>
<dbReference type="OrthoDB" id="668540at2759"/>
<dbReference type="InterPro" id="IPR011989">
    <property type="entry name" value="ARM-like"/>
</dbReference>
<keyword evidence="5" id="KW-1185">Reference proteome</keyword>
<feature type="repeat" description="Pumilio" evidence="2">
    <location>
        <begin position="71"/>
        <end position="108"/>
    </location>
</feature>
<dbReference type="GO" id="GO:0003723">
    <property type="term" value="F:RNA binding"/>
    <property type="evidence" value="ECO:0007669"/>
    <property type="project" value="InterPro"/>
</dbReference>
<dbReference type="VEuPathDB" id="MicrosporidiaDB:NAPIS_ORF01539"/>
<evidence type="ECO:0000313" key="5">
    <source>
        <dbReference type="Proteomes" id="UP000053780"/>
    </source>
</evidence>
<dbReference type="InterPro" id="IPR016024">
    <property type="entry name" value="ARM-type_fold"/>
</dbReference>
<dbReference type="SUPFAM" id="SSF48371">
    <property type="entry name" value="ARM repeat"/>
    <property type="match status" value="1"/>
</dbReference>
<gene>
    <name evidence="4" type="ORF">NAPIS_ORF01539</name>
</gene>
<feature type="repeat" description="Pumilio" evidence="2">
    <location>
        <begin position="10"/>
        <end position="48"/>
    </location>
</feature>
<dbReference type="InterPro" id="IPR001313">
    <property type="entry name" value="Pumilio_RNA-bd_rpt"/>
</dbReference>
<evidence type="ECO:0000256" key="1">
    <source>
        <dbReference type="ARBA" id="ARBA00022737"/>
    </source>
</evidence>
<organism evidence="4 5">
    <name type="scientific">Vairimorpha apis BRL 01</name>
    <dbReference type="NCBI Taxonomy" id="1037528"/>
    <lineage>
        <taxon>Eukaryota</taxon>
        <taxon>Fungi</taxon>
        <taxon>Fungi incertae sedis</taxon>
        <taxon>Microsporidia</taxon>
        <taxon>Nosematidae</taxon>
        <taxon>Vairimorpha</taxon>
    </lineage>
</organism>
<proteinExistence type="predicted"/>
<protein>
    <submittedName>
        <fullName evidence="4">Maternal pumilio protein</fullName>
    </submittedName>
</protein>
<keyword evidence="1" id="KW-0677">Repeat</keyword>
<name>T0L020_9MICR</name>
<evidence type="ECO:0000256" key="2">
    <source>
        <dbReference type="PROSITE-ProRule" id="PRU00317"/>
    </source>
</evidence>
<dbReference type="PROSITE" id="PS50302">
    <property type="entry name" value="PUM"/>
    <property type="match status" value="2"/>
</dbReference>
<evidence type="ECO:0000256" key="3">
    <source>
        <dbReference type="SAM" id="Phobius"/>
    </source>
</evidence>
<evidence type="ECO:0000313" key="4">
    <source>
        <dbReference type="EMBL" id="EQB60887.1"/>
    </source>
</evidence>
<feature type="transmembrane region" description="Helical" evidence="3">
    <location>
        <begin position="33"/>
        <end position="56"/>
    </location>
</feature>
<keyword evidence="3" id="KW-1133">Transmembrane helix</keyword>
<keyword evidence="3" id="KW-0472">Membrane</keyword>
<dbReference type="HOGENOM" id="CLU_2184692_0_0_1"/>
<dbReference type="AlphaFoldDB" id="T0L020"/>
<dbReference type="EMBL" id="KE647211">
    <property type="protein sequence ID" value="EQB60887.1"/>
    <property type="molecule type" value="Genomic_DNA"/>
</dbReference>
<dbReference type="SMART" id="SM00025">
    <property type="entry name" value="Pumilio"/>
    <property type="match status" value="2"/>
</dbReference>
<sequence length="109" mass="13018">MKKMFKKFLRILIKNLNNLVNDQYGNYVIQHMLTMIVTTLVNINLVVMLSNSVLLFPQNQKEKFLNNFLETLNGKPKIYYMCADMYGNYVVQKFYESVDENMKDKIKKY</sequence>
<accession>T0L020</accession>
<dbReference type="Proteomes" id="UP000053780">
    <property type="component" value="Unassembled WGS sequence"/>
</dbReference>
<reference evidence="4 5" key="1">
    <citation type="journal article" date="2013" name="BMC Genomics">
        <title>Genome sequencing and comparative genomics of honey bee microsporidia, Nosema apis reveal novel insights into host-parasite interactions.</title>
        <authorList>
            <person name="Chen Yp."/>
            <person name="Pettis J.S."/>
            <person name="Zhao Y."/>
            <person name="Liu X."/>
            <person name="Tallon L.J."/>
            <person name="Sadzewicz L.D."/>
            <person name="Li R."/>
            <person name="Zheng H."/>
            <person name="Huang S."/>
            <person name="Zhang X."/>
            <person name="Hamilton M.C."/>
            <person name="Pernal S.F."/>
            <person name="Melathopoulos A.P."/>
            <person name="Yan X."/>
            <person name="Evans J.D."/>
        </authorList>
    </citation>
    <scope>NUCLEOTIDE SEQUENCE [LARGE SCALE GENOMIC DNA]</scope>
    <source>
        <strain evidence="4 5">BRL 01</strain>
    </source>
</reference>